<dbReference type="InterPro" id="IPR016187">
    <property type="entry name" value="CTDL_fold"/>
</dbReference>
<reference evidence="4" key="1">
    <citation type="submission" date="2022-03" db="EMBL/GenBank/DDBJ databases">
        <authorList>
            <person name="Martin C."/>
        </authorList>
    </citation>
    <scope>NUCLEOTIDE SEQUENCE</scope>
</reference>
<dbReference type="EMBL" id="CAIIXF020000012">
    <property type="protein sequence ID" value="CAH1801263.1"/>
    <property type="molecule type" value="Genomic_DNA"/>
</dbReference>
<protein>
    <recommendedName>
        <fullName evidence="3">Sushi domain-containing protein</fullName>
    </recommendedName>
</protein>
<feature type="non-terminal residue" evidence="4">
    <location>
        <position position="270"/>
    </location>
</feature>
<dbReference type="InterPro" id="IPR000436">
    <property type="entry name" value="Sushi_SCR_CCP_dom"/>
</dbReference>
<comment type="caution">
    <text evidence="4">The sequence shown here is derived from an EMBL/GenBank/DDBJ whole genome shotgun (WGS) entry which is preliminary data.</text>
</comment>
<evidence type="ECO:0000256" key="1">
    <source>
        <dbReference type="ARBA" id="ARBA00023157"/>
    </source>
</evidence>
<dbReference type="SMART" id="SM00032">
    <property type="entry name" value="CCP"/>
    <property type="match status" value="1"/>
</dbReference>
<organism evidence="4 5">
    <name type="scientific">Owenia fusiformis</name>
    <name type="common">Polychaete worm</name>
    <dbReference type="NCBI Taxonomy" id="6347"/>
    <lineage>
        <taxon>Eukaryota</taxon>
        <taxon>Metazoa</taxon>
        <taxon>Spiralia</taxon>
        <taxon>Lophotrochozoa</taxon>
        <taxon>Annelida</taxon>
        <taxon>Polychaeta</taxon>
        <taxon>Sedentaria</taxon>
        <taxon>Canalipalpata</taxon>
        <taxon>Sabellida</taxon>
        <taxon>Oweniida</taxon>
        <taxon>Oweniidae</taxon>
        <taxon>Owenia</taxon>
    </lineage>
</organism>
<gene>
    <name evidence="4" type="ORF">OFUS_LOCUS25071</name>
</gene>
<evidence type="ECO:0000256" key="2">
    <source>
        <dbReference type="PROSITE-ProRule" id="PRU00302"/>
    </source>
</evidence>
<dbReference type="CDD" id="cd00033">
    <property type="entry name" value="CCP"/>
    <property type="match status" value="1"/>
</dbReference>
<dbReference type="InterPro" id="IPR035976">
    <property type="entry name" value="Sushi/SCR/CCP_sf"/>
</dbReference>
<keyword evidence="5" id="KW-1185">Reference proteome</keyword>
<feature type="non-terminal residue" evidence="4">
    <location>
        <position position="1"/>
    </location>
</feature>
<name>A0A8S4Q4U3_OWEFU</name>
<sequence length="270" mass="30973">VEFLKIIFINIDMIMKWTLCLIAVAFSVAFAEVGVTLKRHSCRRDDYLFWGGERDNFFTKCAKGEMVVVTNAVLYPVEHNLTCVMNNSECRHNFTQSAFDTCVNTEVCLPMVNYIESKRSCCKNLLCHEIEYECVPGSCKLPSSPANGQIYVSEDSGIWNGSVSYSCNRDFTLAGEQTRTCIRKEFKNGPWSSAVEYRYTWSGNQPVCDVDETLCPSTAFKKETLGLMCYEFHDDQRTTFQNAKEACESRRWKLATVINEETLRLIRHHM</sequence>
<dbReference type="AlphaFoldDB" id="A0A8S4Q4U3"/>
<dbReference type="PROSITE" id="PS50923">
    <property type="entry name" value="SUSHI"/>
    <property type="match status" value="1"/>
</dbReference>
<keyword evidence="1" id="KW-1015">Disulfide bond</keyword>
<dbReference type="Proteomes" id="UP000749559">
    <property type="component" value="Unassembled WGS sequence"/>
</dbReference>
<dbReference type="SUPFAM" id="SSF57535">
    <property type="entry name" value="Complement control module/SCR domain"/>
    <property type="match status" value="1"/>
</dbReference>
<evidence type="ECO:0000313" key="5">
    <source>
        <dbReference type="Proteomes" id="UP000749559"/>
    </source>
</evidence>
<dbReference type="Pfam" id="PF00084">
    <property type="entry name" value="Sushi"/>
    <property type="match status" value="1"/>
</dbReference>
<evidence type="ECO:0000313" key="4">
    <source>
        <dbReference type="EMBL" id="CAH1801263.1"/>
    </source>
</evidence>
<proteinExistence type="predicted"/>
<dbReference type="Gene3D" id="2.10.70.10">
    <property type="entry name" value="Complement Module, domain 1"/>
    <property type="match status" value="1"/>
</dbReference>
<evidence type="ECO:0000259" key="3">
    <source>
        <dbReference type="PROSITE" id="PS50923"/>
    </source>
</evidence>
<keyword evidence="2" id="KW-0768">Sushi</keyword>
<dbReference type="SUPFAM" id="SSF56436">
    <property type="entry name" value="C-type lectin-like"/>
    <property type="match status" value="1"/>
</dbReference>
<dbReference type="OrthoDB" id="6127264at2759"/>
<accession>A0A8S4Q4U3</accession>
<feature type="domain" description="Sushi" evidence="3">
    <location>
        <begin position="137"/>
        <end position="210"/>
    </location>
</feature>
<comment type="caution">
    <text evidence="2">Lacks conserved residue(s) required for the propagation of feature annotation.</text>
</comment>